<evidence type="ECO:0000313" key="5">
    <source>
        <dbReference type="Proteomes" id="UP001199919"/>
    </source>
</evidence>
<dbReference type="Proteomes" id="UP001199919">
    <property type="component" value="Unassembled WGS sequence"/>
</dbReference>
<gene>
    <name evidence="4" type="ORF">LT679_17100</name>
</gene>
<reference evidence="4 5" key="1">
    <citation type="submission" date="2021-12" db="EMBL/GenBank/DDBJ databases">
        <title>Mucilaginibacter roseus genome.</title>
        <authorList>
            <person name="Ferreira J.R."/>
            <person name="Newman J.D."/>
        </authorList>
    </citation>
    <scope>NUCLEOTIDE SEQUENCE [LARGE SCALE GENOMIC DNA]</scope>
    <source>
        <strain evidence="4 5">LMG 28454</strain>
    </source>
</reference>
<feature type="region of interest" description="Disordered" evidence="1">
    <location>
        <begin position="446"/>
        <end position="486"/>
    </location>
</feature>
<feature type="chain" id="PRO_5047213802" description="Organic solvent tolerance-like N-terminal domain-containing protein" evidence="2">
    <location>
        <begin position="20"/>
        <end position="822"/>
    </location>
</feature>
<accession>A0ABS8U5E2</accession>
<protein>
    <recommendedName>
        <fullName evidence="3">Organic solvent tolerance-like N-terminal domain-containing protein</fullName>
    </recommendedName>
</protein>
<dbReference type="Pfam" id="PF13100">
    <property type="entry name" value="OstA_2"/>
    <property type="match status" value="1"/>
</dbReference>
<feature type="compositionally biased region" description="Low complexity" evidence="1">
    <location>
        <begin position="717"/>
        <end position="739"/>
    </location>
</feature>
<evidence type="ECO:0000256" key="2">
    <source>
        <dbReference type="SAM" id="SignalP"/>
    </source>
</evidence>
<dbReference type="InterPro" id="IPR005653">
    <property type="entry name" value="OstA-like_N"/>
</dbReference>
<keyword evidence="2" id="KW-0732">Signal</keyword>
<organism evidence="4 5">
    <name type="scientific">Mucilaginibacter roseus</name>
    <dbReference type="NCBI Taxonomy" id="1528868"/>
    <lineage>
        <taxon>Bacteria</taxon>
        <taxon>Pseudomonadati</taxon>
        <taxon>Bacteroidota</taxon>
        <taxon>Sphingobacteriia</taxon>
        <taxon>Sphingobacteriales</taxon>
        <taxon>Sphingobacteriaceae</taxon>
        <taxon>Mucilaginibacter</taxon>
    </lineage>
</organism>
<feature type="region of interest" description="Disordered" evidence="1">
    <location>
        <begin position="331"/>
        <end position="353"/>
    </location>
</feature>
<feature type="domain" description="Organic solvent tolerance-like N-terminal" evidence="3">
    <location>
        <begin position="23"/>
        <end position="179"/>
    </location>
</feature>
<evidence type="ECO:0000313" key="4">
    <source>
        <dbReference type="EMBL" id="MCD8742330.1"/>
    </source>
</evidence>
<feature type="compositionally biased region" description="Basic and acidic residues" evidence="1">
    <location>
        <begin position="456"/>
        <end position="485"/>
    </location>
</feature>
<name>A0ABS8U5E2_9SPHI</name>
<evidence type="ECO:0000259" key="3">
    <source>
        <dbReference type="Pfam" id="PF13100"/>
    </source>
</evidence>
<sequence>MNKCLLSILLLLLAGAAFGQQKKSQVRLTRSDRSEGIKRNGKDVLKVFNGTFQQDFSVLQSDSAYFYPQDNAFDAFGNVHITQGDTLNIYGDKLNYNGNTKTAILTNNVRMIDKDAILTTDYLTYNTATRIGTYTGGGKLINKDNTLTSKNGYYFAGSRDAYFRYDVVLNTVDALIKTDTMRYNSGSRIAYFYGPTNIYGKAKDKDTLYTEFGTYNTVNEQAFFTKNNLYKQGTKSLKGDTLFYDRLLGLGRAIKRITFNDREQKITMKGDLGIFNRKEERTLVTENAYIILVTEEKDTIKTDTTKKLDKIKTDSATKVIPKKATKPLDVKAAPSATVKKPAAKPAGKNKTPVTTSTSTIIINAKGERIKVDSVYMSADTLETQMFTYKNLKALQEQRRLANFRDTSAKPAAGPAKPKPIVYKTSPKVLTLNPPVMRFDTGYRNPLLFGKPKPQPVRKDTAQKGGNTKKDSTLKTDSASKGKADTAAKLGNVPGKVDSVYMTTKVKLSDTSRVRVIFAYHDARIYKSDLQAKADSMFYSYADSTIRCYIKPLMWTQGSQLSGDTINLQMKNKKLDNMDIFYNSFVVNVEKDDSTHFNQVGGKKMRGFFKDNKLNVMFVDGNAESIYFDRDSTTKTVNGMGRSLSSRMRIRFAANKPLKMAFLSKPDIRYGPLGKFTEDDRILKGFIWKPKERPASKEAVINSAKRKAAKRAAERAEAAAAAKKAAATKGSSKAPGGAKEQPSSGSGKKTAVMQKVNPRDSASRDSSINLGPGNLKNVNRNRVQDGTLNTAPVIMPAVVPQKDTTTVARPPANQPTRRDSTFQ</sequence>
<feature type="region of interest" description="Disordered" evidence="1">
    <location>
        <begin position="710"/>
        <end position="822"/>
    </location>
</feature>
<comment type="caution">
    <text evidence="4">The sequence shown here is derived from an EMBL/GenBank/DDBJ whole genome shotgun (WGS) entry which is preliminary data.</text>
</comment>
<dbReference type="EMBL" id="JAJPWV010000006">
    <property type="protein sequence ID" value="MCD8742330.1"/>
    <property type="molecule type" value="Genomic_DNA"/>
</dbReference>
<feature type="signal peptide" evidence="2">
    <location>
        <begin position="1"/>
        <end position="19"/>
    </location>
</feature>
<dbReference type="RefSeq" id="WP_232178887.1">
    <property type="nucleotide sequence ID" value="NZ_JAJPWV010000006.1"/>
</dbReference>
<feature type="compositionally biased region" description="Polar residues" evidence="1">
    <location>
        <begin position="775"/>
        <end position="789"/>
    </location>
</feature>
<evidence type="ECO:0000256" key="1">
    <source>
        <dbReference type="SAM" id="MobiDB-lite"/>
    </source>
</evidence>
<keyword evidence="5" id="KW-1185">Reference proteome</keyword>
<proteinExistence type="predicted"/>
<dbReference type="Gene3D" id="2.60.450.10">
    <property type="entry name" value="Lipopolysaccharide (LPS) transport protein A like domain"/>
    <property type="match status" value="1"/>
</dbReference>